<sequence>MVSTTQVAKHAGVSQTTVSRVLNRPEQVRKETYDKVMQALAELDYSNNAQPAKEQQVASSREVLVLLSQNSPAEAFAVFQDLTAQARAFGYHAVGRYLTGEETDEDIQAFVNQAAGIIGIGELPDGLGDRLKAQGKAFFQVEQTTPSAQPFDGRKAAFLATSHLASKNHQQIGWVGADNEDSGERMQGYYEALAQHQLKLRKKRIHTPNSQEDFEALAAGLRTFQKPTTAFVAANHEDAVQLIDALKSAGHKVPKEVSVIAIGEPKESTASVKVTTVKPVHAQQPAAAQIMEQLAQQLAGQVVEKEDAAQELQIDNQKTVKAFKSNLNEKNKVKRKS</sequence>
<dbReference type="GO" id="GO:0003677">
    <property type="term" value="F:DNA binding"/>
    <property type="evidence" value="ECO:0007669"/>
    <property type="project" value="UniProtKB-KW"/>
</dbReference>
<feature type="domain" description="HTH lacI-type" evidence="4">
    <location>
        <begin position="7"/>
        <end position="56"/>
    </location>
</feature>
<dbReference type="SUPFAM" id="SSF53822">
    <property type="entry name" value="Periplasmic binding protein-like I"/>
    <property type="match status" value="1"/>
</dbReference>
<dbReference type="CDD" id="cd01392">
    <property type="entry name" value="HTH_LacI"/>
    <property type="match status" value="1"/>
</dbReference>
<dbReference type="InterPro" id="IPR046335">
    <property type="entry name" value="LacI/GalR-like_sensor"/>
</dbReference>
<dbReference type="PANTHER" id="PTHR30146">
    <property type="entry name" value="LACI-RELATED TRANSCRIPTIONAL REPRESSOR"/>
    <property type="match status" value="1"/>
</dbReference>
<dbReference type="PANTHER" id="PTHR30146:SF109">
    <property type="entry name" value="HTH-TYPE TRANSCRIPTIONAL REGULATOR GALS"/>
    <property type="match status" value="1"/>
</dbReference>
<protein>
    <submittedName>
        <fullName evidence="5">LacI family DNA-binding transcriptional regulator</fullName>
    </submittedName>
</protein>
<dbReference type="PROSITE" id="PS50932">
    <property type="entry name" value="HTH_LACI_2"/>
    <property type="match status" value="1"/>
</dbReference>
<keyword evidence="3" id="KW-0804">Transcription</keyword>
<dbReference type="Proteomes" id="UP001595932">
    <property type="component" value="Unassembled WGS sequence"/>
</dbReference>
<dbReference type="Pfam" id="PF00356">
    <property type="entry name" value="LacI"/>
    <property type="match status" value="1"/>
</dbReference>
<keyword evidence="6" id="KW-1185">Reference proteome</keyword>
<dbReference type="Pfam" id="PF13377">
    <property type="entry name" value="Peripla_BP_3"/>
    <property type="match status" value="1"/>
</dbReference>
<evidence type="ECO:0000259" key="4">
    <source>
        <dbReference type="PROSITE" id="PS50932"/>
    </source>
</evidence>
<evidence type="ECO:0000313" key="5">
    <source>
        <dbReference type="EMBL" id="MFC4712156.1"/>
    </source>
</evidence>
<organism evidence="5 6">
    <name type="scientific">Planococcus dechangensis</name>
    <dbReference type="NCBI Taxonomy" id="1176255"/>
    <lineage>
        <taxon>Bacteria</taxon>
        <taxon>Bacillati</taxon>
        <taxon>Bacillota</taxon>
        <taxon>Bacilli</taxon>
        <taxon>Bacillales</taxon>
        <taxon>Caryophanaceae</taxon>
        <taxon>Planococcus</taxon>
    </lineage>
</organism>
<dbReference type="InterPro" id="IPR028082">
    <property type="entry name" value="Peripla_BP_I"/>
</dbReference>
<evidence type="ECO:0000313" key="6">
    <source>
        <dbReference type="Proteomes" id="UP001595932"/>
    </source>
</evidence>
<dbReference type="Gene3D" id="1.10.260.40">
    <property type="entry name" value="lambda repressor-like DNA-binding domains"/>
    <property type="match status" value="1"/>
</dbReference>
<evidence type="ECO:0000256" key="3">
    <source>
        <dbReference type="ARBA" id="ARBA00023163"/>
    </source>
</evidence>
<dbReference type="InterPro" id="IPR000843">
    <property type="entry name" value="HTH_LacI"/>
</dbReference>
<evidence type="ECO:0000256" key="2">
    <source>
        <dbReference type="ARBA" id="ARBA00023125"/>
    </source>
</evidence>
<keyword evidence="2 5" id="KW-0238">DNA-binding</keyword>
<dbReference type="Gene3D" id="3.40.50.2300">
    <property type="match status" value="2"/>
</dbReference>
<proteinExistence type="predicted"/>
<comment type="caution">
    <text evidence="5">The sequence shown here is derived from an EMBL/GenBank/DDBJ whole genome shotgun (WGS) entry which is preliminary data.</text>
</comment>
<name>A0ABV9M8L5_9BACL</name>
<accession>A0ABV9M8L5</accession>
<dbReference type="SUPFAM" id="SSF47413">
    <property type="entry name" value="lambda repressor-like DNA-binding domains"/>
    <property type="match status" value="1"/>
</dbReference>
<keyword evidence="1" id="KW-0805">Transcription regulation</keyword>
<gene>
    <name evidence="5" type="ORF">ACFO5U_04790</name>
</gene>
<dbReference type="SMART" id="SM00354">
    <property type="entry name" value="HTH_LACI"/>
    <property type="match status" value="1"/>
</dbReference>
<evidence type="ECO:0000256" key="1">
    <source>
        <dbReference type="ARBA" id="ARBA00023015"/>
    </source>
</evidence>
<dbReference type="RefSeq" id="WP_377277157.1">
    <property type="nucleotide sequence ID" value="NZ_JBHSGL010000005.1"/>
</dbReference>
<dbReference type="EMBL" id="JBHSGL010000005">
    <property type="protein sequence ID" value="MFC4712156.1"/>
    <property type="molecule type" value="Genomic_DNA"/>
</dbReference>
<dbReference type="InterPro" id="IPR010982">
    <property type="entry name" value="Lambda_DNA-bd_dom_sf"/>
</dbReference>
<reference evidence="6" key="1">
    <citation type="journal article" date="2019" name="Int. J. Syst. Evol. Microbiol.">
        <title>The Global Catalogue of Microorganisms (GCM) 10K type strain sequencing project: providing services to taxonomists for standard genome sequencing and annotation.</title>
        <authorList>
            <consortium name="The Broad Institute Genomics Platform"/>
            <consortium name="The Broad Institute Genome Sequencing Center for Infectious Disease"/>
            <person name="Wu L."/>
            <person name="Ma J."/>
        </authorList>
    </citation>
    <scope>NUCLEOTIDE SEQUENCE [LARGE SCALE GENOMIC DNA]</scope>
    <source>
        <strain evidence="6">CGMCC 1.12151</strain>
    </source>
</reference>